<accession>A0A0V1HIM7</accession>
<gene>
    <name evidence="1" type="ORF">T11_18373</name>
</gene>
<evidence type="ECO:0000313" key="2">
    <source>
        <dbReference type="Proteomes" id="UP000055024"/>
    </source>
</evidence>
<sequence>MIAPVDLSDMASGGAVLCSLRLLLHSTTCSKPEEQLMTKANENHKKGQITAVMCMAWIDLRRFSIAQKENGPQR</sequence>
<reference evidence="1 2" key="1">
    <citation type="submission" date="2015-01" db="EMBL/GenBank/DDBJ databases">
        <title>Evolution of Trichinella species and genotypes.</title>
        <authorList>
            <person name="Korhonen P.K."/>
            <person name="Edoardo P."/>
            <person name="Giuseppe L.R."/>
            <person name="Gasser R.B."/>
        </authorList>
    </citation>
    <scope>NUCLEOTIDE SEQUENCE [LARGE SCALE GENOMIC DNA]</scope>
    <source>
        <strain evidence="1">ISS1029</strain>
    </source>
</reference>
<dbReference type="EMBL" id="JYDP01000067">
    <property type="protein sequence ID" value="KRZ09810.1"/>
    <property type="molecule type" value="Genomic_DNA"/>
</dbReference>
<organism evidence="1 2">
    <name type="scientific">Trichinella zimbabwensis</name>
    <dbReference type="NCBI Taxonomy" id="268475"/>
    <lineage>
        <taxon>Eukaryota</taxon>
        <taxon>Metazoa</taxon>
        <taxon>Ecdysozoa</taxon>
        <taxon>Nematoda</taxon>
        <taxon>Enoplea</taxon>
        <taxon>Dorylaimia</taxon>
        <taxon>Trichinellida</taxon>
        <taxon>Trichinellidae</taxon>
        <taxon>Trichinella</taxon>
    </lineage>
</organism>
<evidence type="ECO:0000313" key="1">
    <source>
        <dbReference type="EMBL" id="KRZ09810.1"/>
    </source>
</evidence>
<dbReference type="AlphaFoldDB" id="A0A0V1HIM7"/>
<keyword evidence="2" id="KW-1185">Reference proteome</keyword>
<dbReference type="Proteomes" id="UP000055024">
    <property type="component" value="Unassembled WGS sequence"/>
</dbReference>
<proteinExistence type="predicted"/>
<protein>
    <submittedName>
        <fullName evidence="1">Uncharacterized protein</fullName>
    </submittedName>
</protein>
<name>A0A0V1HIM7_9BILA</name>
<comment type="caution">
    <text evidence="1">The sequence shown here is derived from an EMBL/GenBank/DDBJ whole genome shotgun (WGS) entry which is preliminary data.</text>
</comment>